<dbReference type="EMBL" id="CAJNRD030001123">
    <property type="protein sequence ID" value="CAG5102618.1"/>
    <property type="molecule type" value="Genomic_DNA"/>
</dbReference>
<sequence length="194" mass="21889">MHYTSIYSHHLFRRRGGLKYISKTNHCPLVVNCQACRIRTCASSPTYQARWSLGSSGHFYAPASDDTGFQRGRLVSWETIRCVCTDSNSNSFSFVNDNSRTNQPIMTGLTAIDVFFCDFSKSTVSNRSITFRMAPTAIKSVKPFKKVIRSKVIRGLHTSTHTHTHTHTYIHTDTQTHRGNSQGSFLGPPNVEIR</sequence>
<feature type="region of interest" description="Disordered" evidence="1">
    <location>
        <begin position="173"/>
        <end position="194"/>
    </location>
</feature>
<dbReference type="AlphaFoldDB" id="A0A8J2HQA1"/>
<evidence type="ECO:0000313" key="2">
    <source>
        <dbReference type="EMBL" id="CAG5102618.1"/>
    </source>
</evidence>
<gene>
    <name evidence="2" type="ORF">HICCMSTLAB_LOCUS11105</name>
</gene>
<accession>A0A8J2HQA1</accession>
<reference evidence="2" key="1">
    <citation type="submission" date="2021-04" db="EMBL/GenBank/DDBJ databases">
        <authorList>
            <person name="Chebbi M.A.C M."/>
        </authorList>
    </citation>
    <scope>NUCLEOTIDE SEQUENCE</scope>
</reference>
<protein>
    <submittedName>
        <fullName evidence="2">Uncharacterized protein</fullName>
    </submittedName>
</protein>
<keyword evidence="3" id="KW-1185">Reference proteome</keyword>
<evidence type="ECO:0000256" key="1">
    <source>
        <dbReference type="SAM" id="MobiDB-lite"/>
    </source>
</evidence>
<organism evidence="2 3">
    <name type="scientific">Cotesia congregata</name>
    <name type="common">Parasitoid wasp</name>
    <name type="synonym">Apanteles congregatus</name>
    <dbReference type="NCBI Taxonomy" id="51543"/>
    <lineage>
        <taxon>Eukaryota</taxon>
        <taxon>Metazoa</taxon>
        <taxon>Ecdysozoa</taxon>
        <taxon>Arthropoda</taxon>
        <taxon>Hexapoda</taxon>
        <taxon>Insecta</taxon>
        <taxon>Pterygota</taxon>
        <taxon>Neoptera</taxon>
        <taxon>Endopterygota</taxon>
        <taxon>Hymenoptera</taxon>
        <taxon>Apocrita</taxon>
        <taxon>Ichneumonoidea</taxon>
        <taxon>Braconidae</taxon>
        <taxon>Microgastrinae</taxon>
        <taxon>Cotesia</taxon>
    </lineage>
</organism>
<proteinExistence type="predicted"/>
<dbReference type="Proteomes" id="UP000786811">
    <property type="component" value="Unassembled WGS sequence"/>
</dbReference>
<evidence type="ECO:0000313" key="3">
    <source>
        <dbReference type="Proteomes" id="UP000786811"/>
    </source>
</evidence>
<name>A0A8J2HQA1_COTCN</name>
<comment type="caution">
    <text evidence="2">The sequence shown here is derived from an EMBL/GenBank/DDBJ whole genome shotgun (WGS) entry which is preliminary data.</text>
</comment>